<reference evidence="2" key="1">
    <citation type="submission" date="2014-03" db="EMBL/GenBank/DDBJ databases">
        <authorList>
            <person name="Aksoy S."/>
            <person name="Warren W."/>
            <person name="Wilson R.K."/>
        </authorList>
    </citation>
    <scope>NUCLEOTIDE SEQUENCE [LARGE SCALE GENOMIC DNA]</scope>
    <source>
        <strain evidence="2">IAEA</strain>
    </source>
</reference>
<accession>A0A1A9WXB8</accession>
<evidence type="ECO:0000313" key="2">
    <source>
        <dbReference type="Proteomes" id="UP000091820"/>
    </source>
</evidence>
<evidence type="ECO:0000313" key="1">
    <source>
        <dbReference type="EnsemblMetazoa" id="GBRI035930-PA"/>
    </source>
</evidence>
<dbReference type="EnsemblMetazoa" id="GBRI035930-RA">
    <property type="protein sequence ID" value="GBRI035930-PA"/>
    <property type="gene ID" value="GBRI035930"/>
</dbReference>
<reference evidence="1" key="2">
    <citation type="submission" date="2020-05" db="UniProtKB">
        <authorList>
            <consortium name="EnsemblMetazoa"/>
        </authorList>
    </citation>
    <scope>IDENTIFICATION</scope>
    <source>
        <strain evidence="1">IAEA</strain>
    </source>
</reference>
<dbReference type="AlphaFoldDB" id="A0A1A9WXB8"/>
<proteinExistence type="predicted"/>
<sequence length="155" mass="17293">MYPRMDETTIQAVKHEANFNKLTHRLVQALDLELLNMSIMAGPDIVCRLLLPCITDKLKIPYPLAESSDFITIVVMSVFTGMTKSATVLNNNLTISAYCKPEKLPGSLGLNMISKGVLLIPLIEYFDTEADYSNIPNVTYQADSNKRDSGMIYDL</sequence>
<organism evidence="1 2">
    <name type="scientific">Glossina brevipalpis</name>
    <dbReference type="NCBI Taxonomy" id="37001"/>
    <lineage>
        <taxon>Eukaryota</taxon>
        <taxon>Metazoa</taxon>
        <taxon>Ecdysozoa</taxon>
        <taxon>Arthropoda</taxon>
        <taxon>Hexapoda</taxon>
        <taxon>Insecta</taxon>
        <taxon>Pterygota</taxon>
        <taxon>Neoptera</taxon>
        <taxon>Endopterygota</taxon>
        <taxon>Diptera</taxon>
        <taxon>Brachycera</taxon>
        <taxon>Muscomorpha</taxon>
        <taxon>Hippoboscoidea</taxon>
        <taxon>Glossinidae</taxon>
        <taxon>Glossina</taxon>
    </lineage>
</organism>
<dbReference type="Proteomes" id="UP000091820">
    <property type="component" value="Unassembled WGS sequence"/>
</dbReference>
<dbReference type="VEuPathDB" id="VectorBase:GBRI035930"/>
<protein>
    <submittedName>
        <fullName evidence="1">Uncharacterized protein</fullName>
    </submittedName>
</protein>
<name>A0A1A9WXB8_9MUSC</name>
<keyword evidence="2" id="KW-1185">Reference proteome</keyword>